<feature type="region of interest" description="Disordered" evidence="1">
    <location>
        <begin position="862"/>
        <end position="893"/>
    </location>
</feature>
<protein>
    <submittedName>
        <fullName evidence="3">Uncharacterized protein</fullName>
    </submittedName>
</protein>
<evidence type="ECO:0000313" key="3">
    <source>
        <dbReference type="EMBL" id="KAA0178100.1"/>
    </source>
</evidence>
<feature type="transmembrane region" description="Helical" evidence="2">
    <location>
        <begin position="496"/>
        <end position="521"/>
    </location>
</feature>
<organism evidence="3 4">
    <name type="scientific">Cafeteria roenbergensis</name>
    <name type="common">Marine flagellate</name>
    <dbReference type="NCBI Taxonomy" id="33653"/>
    <lineage>
        <taxon>Eukaryota</taxon>
        <taxon>Sar</taxon>
        <taxon>Stramenopiles</taxon>
        <taxon>Bigyra</taxon>
        <taxon>Opalozoa</taxon>
        <taxon>Bicosoecida</taxon>
        <taxon>Cafeteriaceae</taxon>
        <taxon>Cafeteria</taxon>
    </lineage>
</organism>
<name>A0A5A8EQ26_CAFRO</name>
<feature type="compositionally biased region" description="Basic and acidic residues" evidence="1">
    <location>
        <begin position="882"/>
        <end position="892"/>
    </location>
</feature>
<reference evidence="3 4" key="1">
    <citation type="submission" date="2019-07" db="EMBL/GenBank/DDBJ databases">
        <title>Genomes of Cafeteria roenbergensis.</title>
        <authorList>
            <person name="Fischer M.G."/>
            <person name="Hackl T."/>
            <person name="Roman M."/>
        </authorList>
    </citation>
    <scope>NUCLEOTIDE SEQUENCE [LARGE SCALE GENOMIC DNA]</scope>
    <source>
        <strain evidence="3 4">E4-10P</strain>
    </source>
</reference>
<feature type="transmembrane region" description="Helical" evidence="2">
    <location>
        <begin position="82"/>
        <end position="103"/>
    </location>
</feature>
<feature type="transmembrane region" description="Helical" evidence="2">
    <location>
        <begin position="453"/>
        <end position="476"/>
    </location>
</feature>
<feature type="compositionally biased region" description="Low complexity" evidence="1">
    <location>
        <begin position="1188"/>
        <end position="1212"/>
    </location>
</feature>
<proteinExistence type="predicted"/>
<feature type="transmembrane region" description="Helical" evidence="2">
    <location>
        <begin position="196"/>
        <end position="215"/>
    </location>
</feature>
<feature type="region of interest" description="Disordered" evidence="1">
    <location>
        <begin position="224"/>
        <end position="257"/>
    </location>
</feature>
<feature type="transmembrane region" description="Helical" evidence="2">
    <location>
        <begin position="413"/>
        <end position="432"/>
    </location>
</feature>
<keyword evidence="2" id="KW-0472">Membrane</keyword>
<evidence type="ECO:0000256" key="1">
    <source>
        <dbReference type="SAM" id="MobiDB-lite"/>
    </source>
</evidence>
<evidence type="ECO:0000256" key="2">
    <source>
        <dbReference type="SAM" id="Phobius"/>
    </source>
</evidence>
<dbReference type="Proteomes" id="UP000322899">
    <property type="component" value="Unassembled WGS sequence"/>
</dbReference>
<keyword evidence="2" id="KW-0812">Transmembrane</keyword>
<feature type="region of interest" description="Disordered" evidence="1">
    <location>
        <begin position="1175"/>
        <end position="1259"/>
    </location>
</feature>
<dbReference type="AlphaFoldDB" id="A0A5A8EQ26"/>
<feature type="compositionally biased region" description="Low complexity" evidence="1">
    <location>
        <begin position="224"/>
        <end position="247"/>
    </location>
</feature>
<accession>A0A5A8EQ26</accession>
<feature type="transmembrane region" description="Helical" evidence="2">
    <location>
        <begin position="138"/>
        <end position="159"/>
    </location>
</feature>
<feature type="transmembrane region" description="Helical" evidence="2">
    <location>
        <begin position="39"/>
        <end position="62"/>
    </location>
</feature>
<feature type="transmembrane region" description="Helical" evidence="2">
    <location>
        <begin position="343"/>
        <end position="363"/>
    </location>
</feature>
<sequence length="1259" mass="132225">MGESSGLQALVFAICACSRLGAAAAYSRRGRRGDYLSPLVMLQRLVLGVAEAGNIILISLATPFFELSLPLALQSEATQAAVLSWLAIAAISLGVIITMAMVFRMEWQQYLLRMLTGKHIHLAAALRHWVLLRVDKQVLAAISVMAMAMVVDTVLGAPVDSNHDVSAASLQAIPTSLFVLPVAGQLSKLYEQGSPWFYGAAFFAALYVAHPLMVIPDAGSAGAAPSASAAPPSPSAASHVAAPRASPTDAAPADVPEPSLSAASAAAAAAAAPAPASGPASPSVAHGRDLDFVGQFEAAVDAALDTFRIFARHSGAVPPAAVAGLRVLVVALLAVAAETLPPMIETQIAALVYALTLLLVIITSERLPGVATPPWAQALAVMLNAAASGMFRVYPLLQTFGMRYFDAVLASLWYFPALVALGQLPVAASQTIRRLVDKRFEGRPNLPVQSAMLVFCEVMVCLLCISGGEAVASSILLGSNGVNLRFDEQTQAALPILPLGASFMFLVFVVGMLALLCMLYVKLVGGVYTALDLRDAETAGKPTVLQVSPIFIVDVDHQGNRTFVVGTKSLLNTLATLLPVLLDKLGSIVPAFSVMASRLRELFTAAGDSASLGGDAVGPPPTAPGEGGAADVPTKSSVPGRFSLARRQQSAAFAAAQHGIELMMMLHSLAPRSADKMKDRLIFFDAYFNVPLKVRRGTEFKCPGLALEMAGLFSAEVGRSLASKLKAAMSTPARGVVLRVATLPSTAVQASLERFRALTTSDSVVSGATWQDICSQISKVGEAGGCAFDISAPPAEDGNDEAGFVTLNVKCGLRVELSMRGVNSVARTQQHLSQLLSDMGNMASATAAGVVDLLRRAASSVTGTRQTRSAASLAESGASKPRPGDARAEPLAKDSFPNRFNGYTIDMVLPSSVPFLASSRVIVPIFRMVGATREEPSQSAPLLEMVTRFIPDMVQAMNGVRNEAMHEQIAALTSTSKEVAGELRDFSAATEACNQLEDIIHQLGELGSALRLVEERHGVVSELISASANDSQPLTVKGVMASEELVSAIQTALWNHYGTLRQIRNLRPLLRDRFTLTDDVARVSCRARALELQEELEAAACGWGVVFGELAMETVLLVVLATGSLVEPDRMDHHNVSQAQVLRFALSGLVIFMSQLSPVVRGLADSSLVTMFQGSSSEAVDGEERQGEASPTAAAAAGADEAPAAAQGLAQPTDPPSHLVPEAGLHGDPGRSQGAHAHQRRRVSLAEPEEPMMLGQAES</sequence>
<feature type="transmembrane region" description="Helical" evidence="2">
    <location>
        <begin position="375"/>
        <end position="393"/>
    </location>
</feature>
<dbReference type="EMBL" id="VLTO01000002">
    <property type="protein sequence ID" value="KAA0178100.1"/>
    <property type="molecule type" value="Genomic_DNA"/>
</dbReference>
<keyword evidence="2" id="KW-1133">Transmembrane helix</keyword>
<evidence type="ECO:0000313" key="4">
    <source>
        <dbReference type="Proteomes" id="UP000322899"/>
    </source>
</evidence>
<gene>
    <name evidence="3" type="ORF">FNF27_00648</name>
</gene>
<feature type="transmembrane region" description="Helical" evidence="2">
    <location>
        <begin position="316"/>
        <end position="337"/>
    </location>
</feature>
<feature type="region of interest" description="Disordered" evidence="1">
    <location>
        <begin position="614"/>
        <end position="634"/>
    </location>
</feature>
<comment type="caution">
    <text evidence="3">The sequence shown here is derived from an EMBL/GenBank/DDBJ whole genome shotgun (WGS) entry which is preliminary data.</text>
</comment>
<feature type="transmembrane region" description="Helical" evidence="2">
    <location>
        <begin position="6"/>
        <end position="27"/>
    </location>
</feature>